<feature type="compositionally biased region" description="Basic and acidic residues" evidence="1">
    <location>
        <begin position="19"/>
        <end position="38"/>
    </location>
</feature>
<organism evidence="2 3">
    <name type="scientific">Sutterella parvirubra YIT 11816</name>
    <dbReference type="NCBI Taxonomy" id="762967"/>
    <lineage>
        <taxon>Bacteria</taxon>
        <taxon>Pseudomonadati</taxon>
        <taxon>Pseudomonadota</taxon>
        <taxon>Betaproteobacteria</taxon>
        <taxon>Burkholderiales</taxon>
        <taxon>Sutterellaceae</taxon>
        <taxon>Sutterella</taxon>
    </lineage>
</organism>
<dbReference type="HOGENOM" id="CLU_3001446_0_0_4"/>
<dbReference type="EMBL" id="AFBQ01000264">
    <property type="protein sequence ID" value="EHY30868.1"/>
    <property type="molecule type" value="Genomic_DNA"/>
</dbReference>
<protein>
    <submittedName>
        <fullName evidence="2">Uncharacterized protein</fullName>
    </submittedName>
</protein>
<keyword evidence="3" id="KW-1185">Reference proteome</keyword>
<dbReference type="Proteomes" id="UP000004956">
    <property type="component" value="Unassembled WGS sequence"/>
</dbReference>
<dbReference type="AlphaFoldDB" id="H3KG91"/>
<comment type="caution">
    <text evidence="2">The sequence shown here is derived from an EMBL/GenBank/DDBJ whole genome shotgun (WGS) entry which is preliminary data.</text>
</comment>
<name>H3KG91_9BURK</name>
<evidence type="ECO:0000313" key="3">
    <source>
        <dbReference type="Proteomes" id="UP000004956"/>
    </source>
</evidence>
<reference evidence="2 3" key="1">
    <citation type="submission" date="2011-11" db="EMBL/GenBank/DDBJ databases">
        <authorList>
            <person name="Weinstock G."/>
            <person name="Sodergren E."/>
            <person name="Clifton S."/>
            <person name="Fulton L."/>
            <person name="Fulton B."/>
            <person name="Courtney L."/>
            <person name="Fronick C."/>
            <person name="Harrison M."/>
            <person name="Strong C."/>
            <person name="Farmer C."/>
            <person name="Delahaunty K."/>
            <person name="Markovic C."/>
            <person name="Hall O."/>
            <person name="Minx P."/>
            <person name="Tomlinson C."/>
            <person name="Mitreva M."/>
            <person name="Hou S."/>
            <person name="Chen J."/>
            <person name="Wollam A."/>
            <person name="Pepin K.H."/>
            <person name="Johnson M."/>
            <person name="Bhonagiri V."/>
            <person name="Zhang X."/>
            <person name="Suruliraj S."/>
            <person name="Warren W."/>
            <person name="Chinwalla A."/>
            <person name="Mardis E.R."/>
            <person name="Wilson R.K."/>
        </authorList>
    </citation>
    <scope>NUCLEOTIDE SEQUENCE [LARGE SCALE GENOMIC DNA]</scope>
    <source>
        <strain evidence="2 3">YIT 11816</strain>
    </source>
</reference>
<proteinExistence type="predicted"/>
<accession>H3KG91</accession>
<sequence length="57" mass="6236">MRGVRRNGRKCGPEGGRPGTHEKNAPGHDTRGVEKDLENQLGDLRPSKRSPETFGVP</sequence>
<evidence type="ECO:0000256" key="1">
    <source>
        <dbReference type="SAM" id="MobiDB-lite"/>
    </source>
</evidence>
<gene>
    <name evidence="2" type="ORF">HMPREF9440_01770</name>
</gene>
<evidence type="ECO:0000313" key="2">
    <source>
        <dbReference type="EMBL" id="EHY30868.1"/>
    </source>
</evidence>
<feature type="region of interest" description="Disordered" evidence="1">
    <location>
        <begin position="1"/>
        <end position="57"/>
    </location>
</feature>